<dbReference type="EMBL" id="JBHMQV010000009">
    <property type="protein sequence ID" value="MFC0844299.1"/>
    <property type="molecule type" value="Genomic_DNA"/>
</dbReference>
<protein>
    <submittedName>
        <fullName evidence="4">NADP-dependent oxidoreductase</fullName>
        <ecNumber evidence="4">1.-.-.-</ecNumber>
    </submittedName>
</protein>
<dbReference type="InterPro" id="IPR036291">
    <property type="entry name" value="NAD(P)-bd_dom_sf"/>
</dbReference>
<dbReference type="SUPFAM" id="SSF51735">
    <property type="entry name" value="NAD(P)-binding Rossmann-fold domains"/>
    <property type="match status" value="1"/>
</dbReference>
<dbReference type="InterPro" id="IPR013154">
    <property type="entry name" value="ADH-like_N"/>
</dbReference>
<sequence length="315" mass="31498">MRAIVVRAVGGPDALELVDAPVPVAGTGQVRIRVEAAAVNPVDAATRSGDLIAAGLMPPREAIGTSIGIGWDVAGRIDEVGPGIAAFAPGDRVIGLRDRLDLSLGAYAEYIVLDATAVAHAPARLSPVEAATLPLNGLTALQSLDLLDLAPGATLLVTGAAGAVGGFAVELAALRGIRVVACAGPGDEAFVRAAGAQWFVPRSAELAAAVRELVPGGVDGALDAAVAGITALGAVRNRGAFVSVVGGAAPTPLRGITVTEEWIAADGPALAHLAALADTGRLTPRVADTLPLHRAAEAHRLLAKGGIRGRLVLVP</sequence>
<dbReference type="PANTHER" id="PTHR48106:SF13">
    <property type="entry name" value="QUINONE OXIDOREDUCTASE-RELATED"/>
    <property type="match status" value="1"/>
</dbReference>
<dbReference type="RefSeq" id="WP_394318452.1">
    <property type="nucleotide sequence ID" value="NZ_JBHMQV010000009.1"/>
</dbReference>
<dbReference type="InterPro" id="IPR020843">
    <property type="entry name" value="ER"/>
</dbReference>
<reference evidence="4 5" key="1">
    <citation type="submission" date="2024-09" db="EMBL/GenBank/DDBJ databases">
        <authorList>
            <person name="Sun Q."/>
            <person name="Mori K."/>
        </authorList>
    </citation>
    <scope>NUCLEOTIDE SEQUENCE [LARGE SCALE GENOMIC DNA]</scope>
    <source>
        <strain evidence="4 5">JCM 4557</strain>
    </source>
</reference>
<dbReference type="CDD" id="cd05289">
    <property type="entry name" value="MDR_like_2"/>
    <property type="match status" value="1"/>
</dbReference>
<gene>
    <name evidence="4" type="ORF">ACFH04_11390</name>
</gene>
<comment type="caution">
    <text evidence="4">The sequence shown here is derived from an EMBL/GenBank/DDBJ whole genome shotgun (WGS) entry which is preliminary data.</text>
</comment>
<evidence type="ECO:0000313" key="5">
    <source>
        <dbReference type="Proteomes" id="UP001589887"/>
    </source>
</evidence>
<dbReference type="Pfam" id="PF13602">
    <property type="entry name" value="ADH_zinc_N_2"/>
    <property type="match status" value="1"/>
</dbReference>
<evidence type="ECO:0000313" key="4">
    <source>
        <dbReference type="EMBL" id="MFC0844299.1"/>
    </source>
</evidence>
<dbReference type="PANTHER" id="PTHR48106">
    <property type="entry name" value="QUINONE OXIDOREDUCTASE PIG3-RELATED"/>
    <property type="match status" value="1"/>
</dbReference>
<evidence type="ECO:0000256" key="1">
    <source>
        <dbReference type="ARBA" id="ARBA00022857"/>
    </source>
</evidence>
<feature type="domain" description="Enoyl reductase (ER)" evidence="3">
    <location>
        <begin position="10"/>
        <end position="313"/>
    </location>
</feature>
<keyword evidence="2 4" id="KW-0560">Oxidoreductase</keyword>
<dbReference type="SMART" id="SM00829">
    <property type="entry name" value="PKS_ER"/>
    <property type="match status" value="1"/>
</dbReference>
<proteinExistence type="predicted"/>
<evidence type="ECO:0000256" key="2">
    <source>
        <dbReference type="ARBA" id="ARBA00023002"/>
    </source>
</evidence>
<dbReference type="GO" id="GO:0016491">
    <property type="term" value="F:oxidoreductase activity"/>
    <property type="evidence" value="ECO:0007669"/>
    <property type="project" value="UniProtKB-KW"/>
</dbReference>
<dbReference type="Gene3D" id="3.40.50.720">
    <property type="entry name" value="NAD(P)-binding Rossmann-like Domain"/>
    <property type="match status" value="1"/>
</dbReference>
<dbReference type="Pfam" id="PF08240">
    <property type="entry name" value="ADH_N"/>
    <property type="match status" value="1"/>
</dbReference>
<organism evidence="4 5">
    <name type="scientific">Streptomyces noboritoensis</name>
    <dbReference type="NCBI Taxonomy" id="67337"/>
    <lineage>
        <taxon>Bacteria</taxon>
        <taxon>Bacillati</taxon>
        <taxon>Actinomycetota</taxon>
        <taxon>Actinomycetes</taxon>
        <taxon>Kitasatosporales</taxon>
        <taxon>Streptomycetaceae</taxon>
        <taxon>Streptomyces</taxon>
    </lineage>
</organism>
<dbReference type="InterPro" id="IPR011032">
    <property type="entry name" value="GroES-like_sf"/>
</dbReference>
<dbReference type="EC" id="1.-.-.-" evidence="4"/>
<name>A0ABV6TET1_9ACTN</name>
<evidence type="ECO:0000259" key="3">
    <source>
        <dbReference type="SMART" id="SM00829"/>
    </source>
</evidence>
<dbReference type="SUPFAM" id="SSF50129">
    <property type="entry name" value="GroES-like"/>
    <property type="match status" value="1"/>
</dbReference>
<keyword evidence="1" id="KW-0521">NADP</keyword>
<accession>A0ABV6TET1</accession>
<dbReference type="Gene3D" id="3.90.180.10">
    <property type="entry name" value="Medium-chain alcohol dehydrogenases, catalytic domain"/>
    <property type="match status" value="1"/>
</dbReference>
<dbReference type="Proteomes" id="UP001589887">
    <property type="component" value="Unassembled WGS sequence"/>
</dbReference>
<keyword evidence="5" id="KW-1185">Reference proteome</keyword>